<gene>
    <name evidence="1" type="ORF">S01H1_62100</name>
</gene>
<dbReference type="EMBL" id="BARS01040767">
    <property type="protein sequence ID" value="GAG39299.1"/>
    <property type="molecule type" value="Genomic_DNA"/>
</dbReference>
<name>X0X7T1_9ZZZZ</name>
<dbReference type="AlphaFoldDB" id="X0X7T1"/>
<evidence type="ECO:0000313" key="1">
    <source>
        <dbReference type="EMBL" id="GAG39299.1"/>
    </source>
</evidence>
<comment type="caution">
    <text evidence="1">The sequence shown here is derived from an EMBL/GenBank/DDBJ whole genome shotgun (WGS) entry which is preliminary data.</text>
</comment>
<protein>
    <submittedName>
        <fullName evidence="1">Uncharacterized protein</fullName>
    </submittedName>
</protein>
<feature type="non-terminal residue" evidence="1">
    <location>
        <position position="236"/>
    </location>
</feature>
<organism evidence="1">
    <name type="scientific">marine sediment metagenome</name>
    <dbReference type="NCBI Taxonomy" id="412755"/>
    <lineage>
        <taxon>unclassified sequences</taxon>
        <taxon>metagenomes</taxon>
        <taxon>ecological metagenomes</taxon>
    </lineage>
</organism>
<proteinExistence type="predicted"/>
<reference evidence="1" key="1">
    <citation type="journal article" date="2014" name="Front. Microbiol.">
        <title>High frequency of phylogenetically diverse reductive dehalogenase-homologous genes in deep subseafloor sedimentary metagenomes.</title>
        <authorList>
            <person name="Kawai M."/>
            <person name="Futagami T."/>
            <person name="Toyoda A."/>
            <person name="Takaki Y."/>
            <person name="Nishi S."/>
            <person name="Hori S."/>
            <person name="Arai W."/>
            <person name="Tsubouchi T."/>
            <person name="Morono Y."/>
            <person name="Uchiyama I."/>
            <person name="Ito T."/>
            <person name="Fujiyama A."/>
            <person name="Inagaki F."/>
            <person name="Takami H."/>
        </authorList>
    </citation>
    <scope>NUCLEOTIDE SEQUENCE</scope>
    <source>
        <strain evidence="1">Expedition CK06-06</strain>
    </source>
</reference>
<sequence>MSGHKTNKQQIIETYYDVLKDYIDKIKSSEIIITSKHSNQSLSVGINAIHRVFEYTLLKTKQLDKAYYQAQQTYHYFIEYIEQVNKSHVMNGLNHKDAIMFVYKKAIFDIHDGNESEKTNALINIMSHSSEPVNINDKEWRTLFIRISKFINTVLCWNNHLYDFNFRLEICDRFFKMYLLNIERLDFTTYYLEYIHQHFPVTQEKYIDFLSKMLSKSEKNKRIRSGSITEQEKNEV</sequence>
<accession>X0X7T1</accession>